<dbReference type="Gene3D" id="3.40.50.10170">
    <property type="match status" value="1"/>
</dbReference>
<dbReference type="PROSITE" id="PS51482">
    <property type="entry name" value="DEGV"/>
    <property type="match status" value="1"/>
</dbReference>
<dbReference type="SUPFAM" id="SSF82549">
    <property type="entry name" value="DAK1/DegV-like"/>
    <property type="match status" value="1"/>
</dbReference>
<sequence>MIALVTDSTCDLPTEILDNYQIEIVPLTVHFGEDTYYDKVDLKNEKFYQMMETAPELPTTSQPSVGLFIDSYEKLAENYDQIISIHISSALSGTCESARLAAAQVEAVEVEIVDSKSTSSGLGFMVLLAAKMLKEDKDIEEIKEILLREREKLTIYFTVNELTYLEKGGRIGKAQAFLGSIFNFNPILELSAETGEITPKEKIRGYKKTNQKLVDLALEAAAGSNNVNFAYIYGENTDNYQQLKGLFEAELEAQNDFNYQLLENKIGTVLSSHTGPLVYGIVVYRGELLGK</sequence>
<accession>A0A4R6LNF8</accession>
<gene>
    <name evidence="2" type="ORF">DFR79_11339</name>
</gene>
<organism evidence="2 3">
    <name type="scientific">Halanaerobium saccharolyticum</name>
    <dbReference type="NCBI Taxonomy" id="43595"/>
    <lineage>
        <taxon>Bacteria</taxon>
        <taxon>Bacillati</taxon>
        <taxon>Bacillota</taxon>
        <taxon>Clostridia</taxon>
        <taxon>Halanaerobiales</taxon>
        <taxon>Halanaerobiaceae</taxon>
        <taxon>Halanaerobium</taxon>
    </lineage>
</organism>
<evidence type="ECO:0000313" key="2">
    <source>
        <dbReference type="EMBL" id="TDO87825.1"/>
    </source>
</evidence>
<comment type="caution">
    <text evidence="2">The sequence shown here is derived from an EMBL/GenBank/DDBJ whole genome shotgun (WGS) entry which is preliminary data.</text>
</comment>
<protein>
    <submittedName>
        <fullName evidence="2">DegV family protein with EDD domain</fullName>
    </submittedName>
</protein>
<dbReference type="OrthoDB" id="9780216at2"/>
<dbReference type="PANTHER" id="PTHR33434">
    <property type="entry name" value="DEGV DOMAIN-CONTAINING PROTEIN DR_1986-RELATED"/>
    <property type="match status" value="1"/>
</dbReference>
<dbReference type="InterPro" id="IPR043168">
    <property type="entry name" value="DegV_C"/>
</dbReference>
<dbReference type="NCBIfam" id="TIGR00762">
    <property type="entry name" value="DegV"/>
    <property type="match status" value="1"/>
</dbReference>
<dbReference type="InterPro" id="IPR050270">
    <property type="entry name" value="DegV_domain_contain"/>
</dbReference>
<dbReference type="GO" id="GO:0008289">
    <property type="term" value="F:lipid binding"/>
    <property type="evidence" value="ECO:0007669"/>
    <property type="project" value="UniProtKB-KW"/>
</dbReference>
<evidence type="ECO:0000313" key="3">
    <source>
        <dbReference type="Proteomes" id="UP000295064"/>
    </source>
</evidence>
<dbReference type="RefSeq" id="WP_133515189.1">
    <property type="nucleotide sequence ID" value="NZ_SNWX01000013.1"/>
</dbReference>
<dbReference type="Gene3D" id="3.30.1180.10">
    <property type="match status" value="1"/>
</dbReference>
<dbReference type="PANTHER" id="PTHR33434:SF2">
    <property type="entry name" value="FATTY ACID-BINDING PROTEIN TM_1468"/>
    <property type="match status" value="1"/>
</dbReference>
<dbReference type="InterPro" id="IPR003797">
    <property type="entry name" value="DegV"/>
</dbReference>
<keyword evidence="1" id="KW-0446">Lipid-binding</keyword>
<name>A0A4R6LNF8_9FIRM</name>
<dbReference type="EMBL" id="SNWX01000013">
    <property type="protein sequence ID" value="TDO87825.1"/>
    <property type="molecule type" value="Genomic_DNA"/>
</dbReference>
<proteinExistence type="predicted"/>
<dbReference type="Proteomes" id="UP000295064">
    <property type="component" value="Unassembled WGS sequence"/>
</dbReference>
<evidence type="ECO:0000256" key="1">
    <source>
        <dbReference type="ARBA" id="ARBA00023121"/>
    </source>
</evidence>
<dbReference type="AlphaFoldDB" id="A0A4R6LNF8"/>
<dbReference type="Pfam" id="PF02645">
    <property type="entry name" value="DegV"/>
    <property type="match status" value="1"/>
</dbReference>
<reference evidence="2 3" key="1">
    <citation type="submission" date="2019-03" db="EMBL/GenBank/DDBJ databases">
        <title>Subsurface microbial communities from deep shales in Ohio and West Virginia, USA.</title>
        <authorList>
            <person name="Wrighton K."/>
        </authorList>
    </citation>
    <scope>NUCLEOTIDE SEQUENCE [LARGE SCALE GENOMIC DNA]</scope>
    <source>
        <strain evidence="2 3">MA284_T2</strain>
    </source>
</reference>